<sequence>MCKHSATRMLCLHVVSRDHTSFVCLARCCLTVIKGYAKVHADLREMLLFSFYELVTVFDTLFVQGAVCIRNTASGIES</sequence>
<comment type="caution">
    <text evidence="1">The sequence shown here is derived from an EMBL/GenBank/DDBJ whole genome shotgun (WGS) entry which is preliminary data.</text>
</comment>
<gene>
    <name evidence="1" type="ORF">DUNSADRAFT_3011</name>
</gene>
<evidence type="ECO:0000313" key="2">
    <source>
        <dbReference type="Proteomes" id="UP000815325"/>
    </source>
</evidence>
<dbReference type="EMBL" id="MU069582">
    <property type="protein sequence ID" value="KAF5838340.1"/>
    <property type="molecule type" value="Genomic_DNA"/>
</dbReference>
<evidence type="ECO:0000313" key="1">
    <source>
        <dbReference type="EMBL" id="KAF5838340.1"/>
    </source>
</evidence>
<dbReference type="Proteomes" id="UP000815325">
    <property type="component" value="Unassembled WGS sequence"/>
</dbReference>
<reference evidence="1" key="1">
    <citation type="submission" date="2017-08" db="EMBL/GenBank/DDBJ databases">
        <authorList>
            <person name="Polle J.E."/>
            <person name="Barry K."/>
            <person name="Cushman J."/>
            <person name="Schmutz J."/>
            <person name="Tran D."/>
            <person name="Hathwaick L.T."/>
            <person name="Yim W.C."/>
            <person name="Jenkins J."/>
            <person name="Mckie-Krisberg Z.M."/>
            <person name="Prochnik S."/>
            <person name="Lindquist E."/>
            <person name="Dockter R.B."/>
            <person name="Adam C."/>
            <person name="Molina H."/>
            <person name="Bunkerborg J."/>
            <person name="Jin E."/>
            <person name="Buchheim M."/>
            <person name="Magnuson J."/>
        </authorList>
    </citation>
    <scope>NUCLEOTIDE SEQUENCE</scope>
    <source>
        <strain evidence="1">CCAP 19/18</strain>
    </source>
</reference>
<protein>
    <recommendedName>
        <fullName evidence="3">Secreted protein</fullName>
    </recommendedName>
</protein>
<proteinExistence type="predicted"/>
<name>A0ABQ7GUU5_DUNSA</name>
<organism evidence="1 2">
    <name type="scientific">Dunaliella salina</name>
    <name type="common">Green alga</name>
    <name type="synonym">Protococcus salinus</name>
    <dbReference type="NCBI Taxonomy" id="3046"/>
    <lineage>
        <taxon>Eukaryota</taxon>
        <taxon>Viridiplantae</taxon>
        <taxon>Chlorophyta</taxon>
        <taxon>core chlorophytes</taxon>
        <taxon>Chlorophyceae</taxon>
        <taxon>CS clade</taxon>
        <taxon>Chlamydomonadales</taxon>
        <taxon>Dunaliellaceae</taxon>
        <taxon>Dunaliella</taxon>
    </lineage>
</organism>
<accession>A0ABQ7GUU5</accession>
<keyword evidence="2" id="KW-1185">Reference proteome</keyword>
<evidence type="ECO:0008006" key="3">
    <source>
        <dbReference type="Google" id="ProtNLM"/>
    </source>
</evidence>